<dbReference type="InterPro" id="IPR007198">
    <property type="entry name" value="Ssl1-like"/>
</dbReference>
<feature type="transmembrane region" description="Helical" evidence="5">
    <location>
        <begin position="1375"/>
        <end position="1396"/>
    </location>
</feature>
<keyword evidence="1" id="KW-0479">Metal-binding</keyword>
<dbReference type="STRING" id="2020962.A0A2N1JB80"/>
<evidence type="ECO:0000313" key="7">
    <source>
        <dbReference type="EMBL" id="PKI83797.1"/>
    </source>
</evidence>
<evidence type="ECO:0000259" key="6">
    <source>
        <dbReference type="SMART" id="SM01047"/>
    </source>
</evidence>
<feature type="compositionally biased region" description="Polar residues" evidence="4">
    <location>
        <begin position="558"/>
        <end position="576"/>
    </location>
</feature>
<feature type="transmembrane region" description="Helical" evidence="5">
    <location>
        <begin position="1455"/>
        <end position="1472"/>
    </location>
</feature>
<dbReference type="EMBL" id="KZ454990">
    <property type="protein sequence ID" value="PKI83797.1"/>
    <property type="molecule type" value="Genomic_DNA"/>
</dbReference>
<dbReference type="InterPro" id="IPR004595">
    <property type="entry name" value="TFIIH_C1-like_dom"/>
</dbReference>
<dbReference type="InterPro" id="IPR012170">
    <property type="entry name" value="TFIIH_SSL1/p44"/>
</dbReference>
<feature type="region of interest" description="Disordered" evidence="4">
    <location>
        <begin position="789"/>
        <end position="814"/>
    </location>
</feature>
<dbReference type="InterPro" id="IPR010619">
    <property type="entry name" value="ThrE-like_N"/>
</dbReference>
<evidence type="ECO:0000256" key="3">
    <source>
        <dbReference type="ARBA" id="ARBA00034125"/>
    </source>
</evidence>
<protein>
    <recommendedName>
        <fullName evidence="6">TFIIH C1-like domain-containing protein</fullName>
    </recommendedName>
</protein>
<feature type="region of interest" description="Disordered" evidence="4">
    <location>
        <begin position="690"/>
        <end position="774"/>
    </location>
</feature>
<feature type="transmembrane region" description="Helical" evidence="5">
    <location>
        <begin position="1284"/>
        <end position="1300"/>
    </location>
</feature>
<dbReference type="SMART" id="SM01047">
    <property type="entry name" value="C1_4"/>
    <property type="match status" value="1"/>
</dbReference>
<dbReference type="GO" id="GO:0008270">
    <property type="term" value="F:zinc ion binding"/>
    <property type="evidence" value="ECO:0007669"/>
    <property type="project" value="InterPro"/>
</dbReference>
<feature type="domain" description="TFIIH C1-like" evidence="6">
    <location>
        <begin position="366"/>
        <end position="423"/>
    </location>
</feature>
<dbReference type="Pfam" id="PF04056">
    <property type="entry name" value="Ssl1"/>
    <property type="match status" value="1"/>
</dbReference>
<dbReference type="GO" id="GO:0022857">
    <property type="term" value="F:transmembrane transporter activity"/>
    <property type="evidence" value="ECO:0007669"/>
    <property type="project" value="InterPro"/>
</dbReference>
<dbReference type="Gene3D" id="3.30.40.10">
    <property type="entry name" value="Zinc/RING finger domain, C3HC4 (zinc finger)"/>
    <property type="match status" value="1"/>
</dbReference>
<feature type="region of interest" description="Disordered" evidence="4">
    <location>
        <begin position="487"/>
        <end position="517"/>
    </location>
</feature>
<dbReference type="GO" id="GO:0006351">
    <property type="term" value="P:DNA-templated transcription"/>
    <property type="evidence" value="ECO:0007669"/>
    <property type="project" value="InterPro"/>
</dbReference>
<dbReference type="InterPro" id="IPR046349">
    <property type="entry name" value="C1-like_sf"/>
</dbReference>
<gene>
    <name evidence="7" type="ORF">MVES_001893</name>
</gene>
<evidence type="ECO:0000256" key="4">
    <source>
        <dbReference type="SAM" id="MobiDB-lite"/>
    </source>
</evidence>
<feature type="transmembrane region" description="Helical" evidence="5">
    <location>
        <begin position="1343"/>
        <end position="1363"/>
    </location>
</feature>
<proteinExistence type="inferred from homology"/>
<dbReference type="GO" id="GO:0006289">
    <property type="term" value="P:nucleotide-excision repair"/>
    <property type="evidence" value="ECO:0007669"/>
    <property type="project" value="InterPro"/>
</dbReference>
<dbReference type="PANTHER" id="PTHR31082">
    <property type="entry name" value="PHEROMONE-REGULATED MEMBRANE PROTEIN 10"/>
    <property type="match status" value="1"/>
</dbReference>
<keyword evidence="5" id="KW-0812">Transmembrane</keyword>
<dbReference type="OrthoDB" id="413008at2759"/>
<keyword evidence="2" id="KW-0862">Zinc</keyword>
<sequence length="1634" mass="178650">MSRREEYVDGAEFDDSDELVEGHSEDSDEYEALPVLPSAPLRSALAEKTRRAPQDDRKLQRKEPEKRAGVQNGYSWEAAYQRSWDHVHEDESGNLENAVRHMLDSNKRKRYRGIIRHFVLILDLSEDMMDRDFRNTVDHGALLANKRKLEPHGEPSVQNALEMARSSLAHLPNTNTREILYISASLTTVDPGNIYHTIDHLVEDHVQVSVISLAAEMHIMKELCKRTGGDYNVAIDEEHYKQLFESHVAPRIITEREAVQEDGADLLVMGFPMRLPFNAPLSLCACHGRVLHSTKKSAQLENSGAVMGYTCPRCYSKVCQVPTDCPTCGITIIMSTHLARSYHHLFPVGNYTPLPWAATGQDATPSCFACAMPFPEKPSADVLAQEVPMMEAAALAPSARYQCARCLHHFCLECDAFEEFAASAAGDHQARPESDIIQAYSVSASDMPLRPSYESSEDPNPPSASFRVEEPVSVQSEQYGYVDDLDEGFQHPVSTADDPLTKPSPTAQARRRVRWGAPQESEFTRIHVRPHGAGSTISIRRPAGRESSGTHDEATEVTDISSPQRSTGIKRSNHPGQISLDGLGPVPQAEEVPMQNLAPGTSGFTGALDLAGEDNDRYLALSHELNLLHDVSDDEADISAQIRDSIPQELHNANTEQQRLMGLISGETTPGSRSESSYDPAEDLEQVDLIEGEVDGMPAKPKKSERKKRPDDLDPLSRGWSLLRKKIGLDRQASDTHDDVEKANGDEGPTNQKSVPVRTSTGIRGVRNRPKPSKLEREAARLVRTHRLMSKQAPSETEEPVEEIKHDHLPDSGASTPDTLETAMNMDSRPVNSGGVLGNLLKLYEQQRAEETVDGQREKTMVDDSVSTSYAGVTNLDGGLSLVGNTIIDSYGNEAKVQDLDPRLLEQVIQPPTERPPIASPSQLYSSGRATQPRAPINLMQMGDVGQKMIHGMGKEVGIDVMDERPKAARSSAGTIGALMATTGNLIGAVSPAHAQIGPNPKRPGYTLNRYLLPEMNAKTLRRTAKIVRDAAPVPKSIRDHQYPMVDTPGRDESYFSQNNAKSIANSSMATSHKQYGSGAISKFARGLRSGASSAGSDSAPGNSNDYFGNAATAQAAAKAEWQKKLKKRKKRNKKQEIFITMHVAAILARQEFLMKFARAMMMFGAPTHRLEIQMQQTANVLEVNCRCIYFPNLMILSFGDENTHTSDTKIIKQGSVLDLTKLTDMHTIYWNVIHDKIGVDRASKQLDALMRRKPYLRRWHHTIVGGFASAFICLGEVGFGGTFLDACAAFVLGAFLIFCQMSLTSELYSNVFEIVFATVNSFIALALHAIHSGDYFCYRSVVSGSIVLILPGFIVLSGALELQSKNIVSGSVRLVYAVIYSVLLGIGIKIGAAPLSGIKPMDGRDPFSCSRLAPHSPWYTKVPSKWFAFLTVPCYSICLSIRNQGKITRKEFPVMVLVACAGWVVANFPQYSNDSAASLKQQTALVAAMGSFAVGVLSNIYGRIFDGRSFVVAVPGILYQLPSGLSGNGTTLVSGVQQSSVSANTTTNSTVLQCFAPNGLPIDIPSMNNTMGTCTAKNQTTANSSGQEVQDGLEIGTQLLNVSLGITIGLFCSTILMHLLGGRKVRGSGLFSF</sequence>
<feature type="transmembrane region" description="Helical" evidence="5">
    <location>
        <begin position="1484"/>
        <end position="1502"/>
    </location>
</feature>
<feature type="region of interest" description="Disordered" evidence="4">
    <location>
        <begin position="447"/>
        <end position="470"/>
    </location>
</feature>
<accession>A0A2N1JB80</accession>
<dbReference type="Pfam" id="PF06738">
    <property type="entry name" value="ThrE"/>
    <property type="match status" value="1"/>
</dbReference>
<dbReference type="GO" id="GO:0000439">
    <property type="term" value="C:transcription factor TFIIH core complex"/>
    <property type="evidence" value="ECO:0007669"/>
    <property type="project" value="InterPro"/>
</dbReference>
<dbReference type="Proteomes" id="UP000232875">
    <property type="component" value="Unassembled WGS sequence"/>
</dbReference>
<evidence type="ECO:0000313" key="8">
    <source>
        <dbReference type="Proteomes" id="UP000232875"/>
    </source>
</evidence>
<feature type="transmembrane region" description="Helical" evidence="5">
    <location>
        <begin position="1600"/>
        <end position="1621"/>
    </location>
</feature>
<dbReference type="Gene3D" id="3.40.50.410">
    <property type="entry name" value="von Willebrand factor, type A domain"/>
    <property type="match status" value="1"/>
</dbReference>
<feature type="region of interest" description="Disordered" evidence="4">
    <location>
        <begin position="1"/>
        <end position="72"/>
    </location>
</feature>
<feature type="transmembrane region" description="Helical" evidence="5">
    <location>
        <begin position="1312"/>
        <end position="1331"/>
    </location>
</feature>
<feature type="compositionally biased region" description="Basic and acidic residues" evidence="4">
    <location>
        <begin position="45"/>
        <end position="68"/>
    </location>
</feature>
<dbReference type="InterPro" id="IPR036465">
    <property type="entry name" value="vWFA_dom_sf"/>
</dbReference>
<dbReference type="NCBIfam" id="TIGR00622">
    <property type="entry name" value="ssl1"/>
    <property type="match status" value="1"/>
</dbReference>
<feature type="compositionally biased region" description="Basic and acidic residues" evidence="4">
    <location>
        <begin position="727"/>
        <end position="745"/>
    </location>
</feature>
<feature type="region of interest" description="Disordered" evidence="4">
    <location>
        <begin position="532"/>
        <end position="583"/>
    </location>
</feature>
<keyword evidence="8" id="KW-1185">Reference proteome</keyword>
<evidence type="ECO:0000256" key="5">
    <source>
        <dbReference type="SAM" id="Phobius"/>
    </source>
</evidence>
<comment type="similarity">
    <text evidence="3">Belongs to the ThrE exporter (TC 2.A.79) family.</text>
</comment>
<keyword evidence="5" id="KW-0472">Membrane</keyword>
<name>A0A2N1JB80_9BASI</name>
<dbReference type="InterPro" id="IPR051361">
    <property type="entry name" value="ThrE/Ser_Exporter"/>
</dbReference>
<dbReference type="SUPFAM" id="SSF53300">
    <property type="entry name" value="vWA-like"/>
    <property type="match status" value="1"/>
</dbReference>
<keyword evidence="5" id="KW-1133">Transmembrane helix</keyword>
<dbReference type="InterPro" id="IPR013083">
    <property type="entry name" value="Znf_RING/FYVE/PHD"/>
</dbReference>
<feature type="compositionally biased region" description="Polar residues" evidence="4">
    <location>
        <begin position="749"/>
        <end position="762"/>
    </location>
</feature>
<feature type="compositionally biased region" description="Acidic residues" evidence="4">
    <location>
        <begin position="8"/>
        <end position="19"/>
    </location>
</feature>
<evidence type="ECO:0000256" key="2">
    <source>
        <dbReference type="ARBA" id="ARBA00022833"/>
    </source>
</evidence>
<evidence type="ECO:0000256" key="1">
    <source>
        <dbReference type="ARBA" id="ARBA00022723"/>
    </source>
</evidence>
<feature type="transmembrane region" description="Helical" evidence="5">
    <location>
        <begin position="1427"/>
        <end position="1443"/>
    </location>
</feature>
<dbReference type="SUPFAM" id="SSF57889">
    <property type="entry name" value="Cysteine-rich domain"/>
    <property type="match status" value="1"/>
</dbReference>
<dbReference type="PANTHER" id="PTHR31082:SF4">
    <property type="entry name" value="PHEROMONE-REGULATED MEMBRANE PROTEIN 10"/>
    <property type="match status" value="1"/>
</dbReference>
<organism evidence="7 8">
    <name type="scientific">Malassezia vespertilionis</name>
    <dbReference type="NCBI Taxonomy" id="2020962"/>
    <lineage>
        <taxon>Eukaryota</taxon>
        <taxon>Fungi</taxon>
        <taxon>Dikarya</taxon>
        <taxon>Basidiomycota</taxon>
        <taxon>Ustilaginomycotina</taxon>
        <taxon>Malasseziomycetes</taxon>
        <taxon>Malasseziales</taxon>
        <taxon>Malasseziaceae</taxon>
        <taxon>Malassezia</taxon>
    </lineage>
</organism>
<reference evidence="7 8" key="1">
    <citation type="submission" date="2017-10" db="EMBL/GenBank/DDBJ databases">
        <title>A novel species of cold-tolerant Malassezia isolated from bats.</title>
        <authorList>
            <person name="Lorch J.M."/>
            <person name="Palmer J.M."/>
            <person name="Vanderwolf K.J."/>
            <person name="Schmidt K.Z."/>
            <person name="Verant M.L."/>
            <person name="Weller T.J."/>
            <person name="Blehert D.S."/>
        </authorList>
    </citation>
    <scope>NUCLEOTIDE SEQUENCE [LARGE SCALE GENOMIC DNA]</scope>
    <source>
        <strain evidence="7 8">NWHC:44797-103</strain>
    </source>
</reference>